<keyword evidence="2" id="KW-0732">Signal</keyword>
<gene>
    <name evidence="4" type="ORF">KEM10_05710</name>
</gene>
<evidence type="ECO:0000256" key="2">
    <source>
        <dbReference type="SAM" id="SignalP"/>
    </source>
</evidence>
<dbReference type="PROSITE" id="PS51782">
    <property type="entry name" value="LYSM"/>
    <property type="match status" value="1"/>
</dbReference>
<dbReference type="InterPro" id="IPR018392">
    <property type="entry name" value="LysM"/>
</dbReference>
<evidence type="ECO:0000256" key="1">
    <source>
        <dbReference type="ARBA" id="ARBA00007734"/>
    </source>
</evidence>
<sequence length="398" mass="45946">MRIVVLLLSLLAFQHVLAQKSAEALLPHYPDWMYKNRLQELDQKTPIHLDYNSQVQAFIEVYTVKRREHLSNIIGRSEMYFPLFEEYLAKYDLPIELKYLAIVESALDPKAKSKSGAMGLWQFLYHASKMFELKVDTYVDERCDPVKSTEAACKYLQYLYHNLNDWQLALAAYNGGIGVVQKAIERSGGKTDFWELQPYLPAAVKSYVPAFIAVNYVMNNYNRHEVSANPPLLAFNDVDTVYVSKPLTFQQVSKASGTSLDILRWLNPSFTKDFIPANDEPTRIFLPKSNIVNFVKSEKSLEEAGGPVVNIRPIGDISGRKKVKHIVSKGEYFHKIAIDHYCRISDIMQWNKMKNRDLYVGQQLIVWHPLKDDRYFFVVGEILHPEKLNWKESLLATE</sequence>
<dbReference type="Pfam" id="PF01476">
    <property type="entry name" value="LysM"/>
    <property type="match status" value="1"/>
</dbReference>
<evidence type="ECO:0000313" key="4">
    <source>
        <dbReference type="EMBL" id="MBS2097767.1"/>
    </source>
</evidence>
<dbReference type="EMBL" id="JAGUCO010000003">
    <property type="protein sequence ID" value="MBS2097767.1"/>
    <property type="molecule type" value="Genomic_DNA"/>
</dbReference>
<dbReference type="SUPFAM" id="SSF53955">
    <property type="entry name" value="Lysozyme-like"/>
    <property type="match status" value="1"/>
</dbReference>
<organism evidence="4 5">
    <name type="scientific">Carboxylicivirga linearis</name>
    <dbReference type="NCBI Taxonomy" id="1628157"/>
    <lineage>
        <taxon>Bacteria</taxon>
        <taxon>Pseudomonadati</taxon>
        <taxon>Bacteroidota</taxon>
        <taxon>Bacteroidia</taxon>
        <taxon>Marinilabiliales</taxon>
        <taxon>Marinilabiliaceae</taxon>
        <taxon>Carboxylicivirga</taxon>
    </lineage>
</organism>
<dbReference type="Gene3D" id="1.10.530.10">
    <property type="match status" value="1"/>
</dbReference>
<protein>
    <submittedName>
        <fullName evidence="4">Transglycosylase SLT domain-containing protein</fullName>
    </submittedName>
</protein>
<dbReference type="SMART" id="SM00257">
    <property type="entry name" value="LysM"/>
    <property type="match status" value="1"/>
</dbReference>
<feature type="domain" description="LysM" evidence="3">
    <location>
        <begin position="323"/>
        <end position="366"/>
    </location>
</feature>
<dbReference type="CDD" id="cd16894">
    <property type="entry name" value="MltD-like"/>
    <property type="match status" value="1"/>
</dbReference>
<dbReference type="SUPFAM" id="SSF54106">
    <property type="entry name" value="LysM domain"/>
    <property type="match status" value="1"/>
</dbReference>
<dbReference type="Gene3D" id="3.10.350.10">
    <property type="entry name" value="LysM domain"/>
    <property type="match status" value="1"/>
</dbReference>
<dbReference type="PANTHER" id="PTHR37423">
    <property type="entry name" value="SOLUBLE LYTIC MUREIN TRANSGLYCOSYLASE-RELATED"/>
    <property type="match status" value="1"/>
</dbReference>
<dbReference type="PROSITE" id="PS00922">
    <property type="entry name" value="TRANSGLYCOSYLASE"/>
    <property type="match status" value="1"/>
</dbReference>
<dbReference type="InterPro" id="IPR000189">
    <property type="entry name" value="Transglyc_AS"/>
</dbReference>
<dbReference type="RefSeq" id="WP_212214601.1">
    <property type="nucleotide sequence ID" value="NZ_JAGUCO010000003.1"/>
</dbReference>
<dbReference type="InterPro" id="IPR023346">
    <property type="entry name" value="Lysozyme-like_dom_sf"/>
</dbReference>
<evidence type="ECO:0000259" key="3">
    <source>
        <dbReference type="PROSITE" id="PS51782"/>
    </source>
</evidence>
<feature type="chain" id="PRO_5045364129" evidence="2">
    <location>
        <begin position="19"/>
        <end position="398"/>
    </location>
</feature>
<dbReference type="InterPro" id="IPR036779">
    <property type="entry name" value="LysM_dom_sf"/>
</dbReference>
<accession>A0ABS5JSF8</accession>
<comment type="caution">
    <text evidence="4">The sequence shown here is derived from an EMBL/GenBank/DDBJ whole genome shotgun (WGS) entry which is preliminary data.</text>
</comment>
<comment type="similarity">
    <text evidence="1">Belongs to the transglycosylase Slt family.</text>
</comment>
<feature type="signal peptide" evidence="2">
    <location>
        <begin position="1"/>
        <end position="18"/>
    </location>
</feature>
<dbReference type="CDD" id="cd00118">
    <property type="entry name" value="LysM"/>
    <property type="match status" value="1"/>
</dbReference>
<dbReference type="Proteomes" id="UP000708576">
    <property type="component" value="Unassembled WGS sequence"/>
</dbReference>
<name>A0ABS5JSF8_9BACT</name>
<dbReference type="InterPro" id="IPR008258">
    <property type="entry name" value="Transglycosylase_SLT_dom_1"/>
</dbReference>
<reference evidence="4 5" key="1">
    <citation type="journal article" date="2015" name="Int. J. Syst. Evol. Microbiol.">
        <title>Carboxylicivirga linearis sp. nov., isolated from a sea cucumber culture pond.</title>
        <authorList>
            <person name="Wang F.Q."/>
            <person name="Zhou Y.X."/>
            <person name="Lin X.Z."/>
            <person name="Chen G.J."/>
            <person name="Du Z.J."/>
        </authorList>
    </citation>
    <scope>NUCLEOTIDE SEQUENCE [LARGE SCALE GENOMIC DNA]</scope>
    <source>
        <strain evidence="4 5">FB218</strain>
    </source>
</reference>
<keyword evidence="5" id="KW-1185">Reference proteome</keyword>
<proteinExistence type="inferred from homology"/>
<dbReference type="Pfam" id="PF01464">
    <property type="entry name" value="SLT"/>
    <property type="match status" value="1"/>
</dbReference>
<dbReference type="PANTHER" id="PTHR37423:SF2">
    <property type="entry name" value="MEMBRANE-BOUND LYTIC MUREIN TRANSGLYCOSYLASE C"/>
    <property type="match status" value="1"/>
</dbReference>
<evidence type="ECO:0000313" key="5">
    <source>
        <dbReference type="Proteomes" id="UP000708576"/>
    </source>
</evidence>